<accession>A0A2H1YGK8</accession>
<dbReference type="InterPro" id="IPR029058">
    <property type="entry name" value="AB_hydrolase_fold"/>
</dbReference>
<gene>
    <name evidence="3" type="ORF">TNO020_130004</name>
</gene>
<organism evidence="3 4">
    <name type="scientific">Tenacibaculum piscium</name>
    <dbReference type="NCBI Taxonomy" id="1458515"/>
    <lineage>
        <taxon>Bacteria</taxon>
        <taxon>Pseudomonadati</taxon>
        <taxon>Bacteroidota</taxon>
        <taxon>Flavobacteriia</taxon>
        <taxon>Flavobacteriales</taxon>
        <taxon>Flavobacteriaceae</taxon>
        <taxon>Tenacibaculum</taxon>
    </lineage>
</organism>
<dbReference type="InterPro" id="IPR022742">
    <property type="entry name" value="Hydrolase_4"/>
</dbReference>
<dbReference type="GO" id="GO:0016787">
    <property type="term" value="F:hydrolase activity"/>
    <property type="evidence" value="ECO:0007669"/>
    <property type="project" value="UniProtKB-KW"/>
</dbReference>
<sequence length="272" mass="30700">MNKILIITITFLALCNTSNAQFDEKFYFPSKDYSINETVNHEDLFFEIDTVKIHTLWLKPKKETQTSILLFIGASGNASKYTPIAKSFLSLGYQVLIFEPRGYGLSSGVPKHINVISDAQIVFDSLLKRREIENTKIVVYGASLGSQVATHLTKNNQNKISGLIIDGGMSSFTDIALSQAPETQKPMIQQYLTSPYSVKEDIKEIKDLPKLVIHSIEDKTVPFSQAELNYKNAQKPKEFWIHKGGHLQALREDNIAYIKTIGEFINNLNQIK</sequence>
<dbReference type="EMBL" id="OENF01000005">
    <property type="protein sequence ID" value="SOS73967.1"/>
    <property type="molecule type" value="Genomic_DNA"/>
</dbReference>
<evidence type="ECO:0000259" key="2">
    <source>
        <dbReference type="Pfam" id="PF12146"/>
    </source>
</evidence>
<dbReference type="Proteomes" id="UP000234211">
    <property type="component" value="Unassembled WGS sequence"/>
</dbReference>
<reference evidence="4" key="1">
    <citation type="submission" date="2017-11" db="EMBL/GenBank/DDBJ databases">
        <authorList>
            <person name="Duchaud E."/>
        </authorList>
    </citation>
    <scope>NUCLEOTIDE SEQUENCE [LARGE SCALE GENOMIC DNA]</scope>
    <source>
        <strain evidence="4">Tenacibaculum sp. TNO020</strain>
    </source>
</reference>
<feature type="domain" description="Serine aminopeptidase S33" evidence="2">
    <location>
        <begin position="64"/>
        <end position="170"/>
    </location>
</feature>
<name>A0A2H1YGK8_9FLAO</name>
<dbReference type="RefSeq" id="WP_101916488.1">
    <property type="nucleotide sequence ID" value="NZ_JAJGWR010000009.1"/>
</dbReference>
<dbReference type="PANTHER" id="PTHR12277:SF81">
    <property type="entry name" value="PROTEIN ABHD13"/>
    <property type="match status" value="1"/>
</dbReference>
<proteinExistence type="predicted"/>
<dbReference type="GeneID" id="86944145"/>
<evidence type="ECO:0000313" key="3">
    <source>
        <dbReference type="EMBL" id="SOS73967.1"/>
    </source>
</evidence>
<evidence type="ECO:0000313" key="4">
    <source>
        <dbReference type="Proteomes" id="UP000234211"/>
    </source>
</evidence>
<dbReference type="AlphaFoldDB" id="A0A2H1YGK8"/>
<keyword evidence="3" id="KW-0378">Hydrolase</keyword>
<feature type="signal peptide" evidence="1">
    <location>
        <begin position="1"/>
        <end position="20"/>
    </location>
</feature>
<dbReference type="PANTHER" id="PTHR12277">
    <property type="entry name" value="ALPHA/BETA HYDROLASE DOMAIN-CONTAINING PROTEIN"/>
    <property type="match status" value="1"/>
</dbReference>
<protein>
    <submittedName>
        <fullName evidence="3">Alpha/beta hydrolase</fullName>
    </submittedName>
</protein>
<dbReference type="Pfam" id="PF12146">
    <property type="entry name" value="Hydrolase_4"/>
    <property type="match status" value="1"/>
</dbReference>
<feature type="chain" id="PRO_5013877320" evidence="1">
    <location>
        <begin position="21"/>
        <end position="272"/>
    </location>
</feature>
<dbReference type="Gene3D" id="3.40.50.1820">
    <property type="entry name" value="alpha/beta hydrolase"/>
    <property type="match status" value="1"/>
</dbReference>
<keyword evidence="1" id="KW-0732">Signal</keyword>
<evidence type="ECO:0000256" key="1">
    <source>
        <dbReference type="SAM" id="SignalP"/>
    </source>
</evidence>
<keyword evidence="4" id="KW-1185">Reference proteome</keyword>
<dbReference type="OrthoDB" id="9777090at2"/>
<dbReference type="SUPFAM" id="SSF53474">
    <property type="entry name" value="alpha/beta-Hydrolases"/>
    <property type="match status" value="1"/>
</dbReference>